<dbReference type="InterPro" id="IPR035649">
    <property type="entry name" value="EFG_V"/>
</dbReference>
<accession>A0A0H5QML7</accession>
<dbReference type="SUPFAM" id="SSF54980">
    <property type="entry name" value="EF-G C-terminal domain-like"/>
    <property type="match status" value="1"/>
</dbReference>
<keyword evidence="2" id="KW-0648">Protein biosynthesis</keyword>
<dbReference type="SMART" id="SM00838">
    <property type="entry name" value="EFG_C"/>
    <property type="match status" value="1"/>
</dbReference>
<keyword evidence="3" id="KW-0342">GTP-binding</keyword>
<dbReference type="InterPro" id="IPR035647">
    <property type="entry name" value="EFG_III/V"/>
</dbReference>
<name>A0A0H5QML7_9EUKA</name>
<evidence type="ECO:0000256" key="3">
    <source>
        <dbReference type="ARBA" id="ARBA00023134"/>
    </source>
</evidence>
<dbReference type="PANTHER" id="PTHR43261">
    <property type="entry name" value="TRANSLATION ELONGATION FACTOR G-RELATED"/>
    <property type="match status" value="1"/>
</dbReference>
<proteinExistence type="predicted"/>
<dbReference type="GO" id="GO:0005525">
    <property type="term" value="F:GTP binding"/>
    <property type="evidence" value="ECO:0007669"/>
    <property type="project" value="UniProtKB-KW"/>
</dbReference>
<dbReference type="GO" id="GO:0032543">
    <property type="term" value="P:mitochondrial translation"/>
    <property type="evidence" value="ECO:0007669"/>
    <property type="project" value="TreeGrafter"/>
</dbReference>
<dbReference type="FunFam" id="3.30.70.240:FF:000001">
    <property type="entry name" value="Elongation factor G"/>
    <property type="match status" value="1"/>
</dbReference>
<dbReference type="GO" id="GO:0005739">
    <property type="term" value="C:mitochondrion"/>
    <property type="evidence" value="ECO:0007669"/>
    <property type="project" value="TreeGrafter"/>
</dbReference>
<dbReference type="InterPro" id="IPR000640">
    <property type="entry name" value="EFG_V-like"/>
</dbReference>
<keyword evidence="1" id="KW-0547">Nucleotide-binding</keyword>
<dbReference type="EMBL" id="HACM01002200">
    <property type="protein sequence ID" value="CRZ02642.1"/>
    <property type="molecule type" value="Transcribed_RNA"/>
</dbReference>
<dbReference type="AlphaFoldDB" id="A0A0H5QML7"/>
<reference evidence="5" key="1">
    <citation type="submission" date="2015-04" db="EMBL/GenBank/DDBJ databases">
        <title>The genome sequence of the plant pathogenic Rhizarian Plasmodiophora brassicae reveals insights in its biotrophic life cycle and the origin of chitin synthesis.</title>
        <authorList>
            <person name="Schwelm A."/>
            <person name="Fogelqvist J."/>
            <person name="Knaust A."/>
            <person name="Julke S."/>
            <person name="Lilja T."/>
            <person name="Dhandapani V."/>
            <person name="Bonilla-Rosso G."/>
            <person name="Karlsson M."/>
            <person name="Shevchenko A."/>
            <person name="Choi S.R."/>
            <person name="Kim H.G."/>
            <person name="Park J.Y."/>
            <person name="Lim Y.P."/>
            <person name="Ludwig-Muller J."/>
            <person name="Dixelius C."/>
        </authorList>
    </citation>
    <scope>NUCLEOTIDE SEQUENCE</scope>
    <source>
        <tissue evidence="5">Potato root galls</tissue>
    </source>
</reference>
<dbReference type="CDD" id="cd03713">
    <property type="entry name" value="EFG_mtEFG_C"/>
    <property type="match status" value="1"/>
</dbReference>
<dbReference type="GO" id="GO:0003924">
    <property type="term" value="F:GTPase activity"/>
    <property type="evidence" value="ECO:0007669"/>
    <property type="project" value="TreeGrafter"/>
</dbReference>
<evidence type="ECO:0000313" key="5">
    <source>
        <dbReference type="EMBL" id="CRZ02641.1"/>
    </source>
</evidence>
<feature type="domain" description="Elongation factor EFG" evidence="4">
    <location>
        <begin position="70"/>
        <end position="159"/>
    </location>
</feature>
<evidence type="ECO:0000256" key="2">
    <source>
        <dbReference type="ARBA" id="ARBA00022917"/>
    </source>
</evidence>
<protein>
    <recommendedName>
        <fullName evidence="4">Elongation factor EFG domain-containing protein</fullName>
    </recommendedName>
</protein>
<dbReference type="EMBL" id="HACM01002199">
    <property type="protein sequence ID" value="CRZ02641.1"/>
    <property type="molecule type" value="Transcribed_RNA"/>
</dbReference>
<dbReference type="Gene3D" id="3.30.70.240">
    <property type="match status" value="1"/>
</dbReference>
<organism evidence="5">
    <name type="scientific">Spongospora subterranea</name>
    <dbReference type="NCBI Taxonomy" id="70186"/>
    <lineage>
        <taxon>Eukaryota</taxon>
        <taxon>Sar</taxon>
        <taxon>Rhizaria</taxon>
        <taxon>Endomyxa</taxon>
        <taxon>Phytomyxea</taxon>
        <taxon>Plasmodiophorida</taxon>
        <taxon>Plasmodiophoridae</taxon>
        <taxon>Spongospora</taxon>
    </lineage>
</organism>
<dbReference type="Pfam" id="PF00679">
    <property type="entry name" value="EFG_C"/>
    <property type="match status" value="1"/>
</dbReference>
<dbReference type="PANTHER" id="PTHR43261:SF1">
    <property type="entry name" value="RIBOSOME-RELEASING FACTOR 2, MITOCHONDRIAL"/>
    <property type="match status" value="1"/>
</dbReference>
<evidence type="ECO:0000256" key="1">
    <source>
        <dbReference type="ARBA" id="ARBA00022741"/>
    </source>
</evidence>
<dbReference type="Gene3D" id="3.30.230.10">
    <property type="match status" value="1"/>
</dbReference>
<dbReference type="InterPro" id="IPR014721">
    <property type="entry name" value="Ribsml_uS5_D2-typ_fold_subgr"/>
</dbReference>
<evidence type="ECO:0000259" key="4">
    <source>
        <dbReference type="SMART" id="SM00838"/>
    </source>
</evidence>
<sequence>MALISSSASVQNMEQAVMQSASNGTLLGYALCQTDVCVENVTLSFSPADDQIQVAVIRCLSSALRRSEPALFEPIVDMELHCSNSHIGDVISDLSRRRRAQINEVLPVAAERTRASAQVPLSEMIGYATAVRSLSQGSAHYSTRFRTFRQVPAREQAIILSKMFSPPSP</sequence>
<dbReference type="GO" id="GO:0032790">
    <property type="term" value="P:ribosome disassembly"/>
    <property type="evidence" value="ECO:0007669"/>
    <property type="project" value="TreeGrafter"/>
</dbReference>